<dbReference type="Proteomes" id="UP001286313">
    <property type="component" value="Unassembled WGS sequence"/>
</dbReference>
<feature type="region of interest" description="Disordered" evidence="1">
    <location>
        <begin position="66"/>
        <end position="98"/>
    </location>
</feature>
<gene>
    <name evidence="2" type="ORF">Pcinc_008666</name>
</gene>
<sequence>MGAGERGAKGLREGEGKRVNGLCVELDGREMKGDGEEKGGLPEDEVRFEGAGEVGGEKVKGLRDIERGRAGLGEEETGTMMGEVTGLERDTTGFRKGD</sequence>
<evidence type="ECO:0000313" key="3">
    <source>
        <dbReference type="Proteomes" id="UP001286313"/>
    </source>
</evidence>
<evidence type="ECO:0000313" key="2">
    <source>
        <dbReference type="EMBL" id="KAK3887231.1"/>
    </source>
</evidence>
<dbReference type="EMBL" id="JAWQEG010000644">
    <property type="protein sequence ID" value="KAK3887231.1"/>
    <property type="molecule type" value="Genomic_DNA"/>
</dbReference>
<dbReference type="AlphaFoldDB" id="A0AAE1G8F0"/>
<protein>
    <submittedName>
        <fullName evidence="2">Uncharacterized protein</fullName>
    </submittedName>
</protein>
<comment type="caution">
    <text evidence="2">The sequence shown here is derived from an EMBL/GenBank/DDBJ whole genome shotgun (WGS) entry which is preliminary data.</text>
</comment>
<proteinExistence type="predicted"/>
<name>A0AAE1G8F0_PETCI</name>
<accession>A0AAE1G8F0</accession>
<organism evidence="2 3">
    <name type="scientific">Petrolisthes cinctipes</name>
    <name type="common">Flat porcelain crab</name>
    <dbReference type="NCBI Taxonomy" id="88211"/>
    <lineage>
        <taxon>Eukaryota</taxon>
        <taxon>Metazoa</taxon>
        <taxon>Ecdysozoa</taxon>
        <taxon>Arthropoda</taxon>
        <taxon>Crustacea</taxon>
        <taxon>Multicrustacea</taxon>
        <taxon>Malacostraca</taxon>
        <taxon>Eumalacostraca</taxon>
        <taxon>Eucarida</taxon>
        <taxon>Decapoda</taxon>
        <taxon>Pleocyemata</taxon>
        <taxon>Anomura</taxon>
        <taxon>Galatheoidea</taxon>
        <taxon>Porcellanidae</taxon>
        <taxon>Petrolisthes</taxon>
    </lineage>
</organism>
<feature type="compositionally biased region" description="Basic and acidic residues" evidence="1">
    <location>
        <begin position="86"/>
        <end position="98"/>
    </location>
</feature>
<keyword evidence="3" id="KW-1185">Reference proteome</keyword>
<evidence type="ECO:0000256" key="1">
    <source>
        <dbReference type="SAM" id="MobiDB-lite"/>
    </source>
</evidence>
<reference evidence="2" key="1">
    <citation type="submission" date="2023-10" db="EMBL/GenBank/DDBJ databases">
        <title>Genome assemblies of two species of porcelain crab, Petrolisthes cinctipes and Petrolisthes manimaculis (Anomura: Porcellanidae).</title>
        <authorList>
            <person name="Angst P."/>
        </authorList>
    </citation>
    <scope>NUCLEOTIDE SEQUENCE</scope>
    <source>
        <strain evidence="2">PB745_01</strain>
        <tissue evidence="2">Gill</tissue>
    </source>
</reference>